<feature type="compositionally biased region" description="Basic and acidic residues" evidence="2">
    <location>
        <begin position="246"/>
        <end position="260"/>
    </location>
</feature>
<evidence type="ECO:0000256" key="1">
    <source>
        <dbReference type="SAM" id="Coils"/>
    </source>
</evidence>
<keyword evidence="4" id="KW-1185">Reference proteome</keyword>
<evidence type="ECO:0000256" key="2">
    <source>
        <dbReference type="SAM" id="MobiDB-lite"/>
    </source>
</evidence>
<proteinExistence type="predicted"/>
<feature type="coiled-coil region" evidence="1">
    <location>
        <begin position="288"/>
        <end position="315"/>
    </location>
</feature>
<evidence type="ECO:0000313" key="3">
    <source>
        <dbReference type="EMBL" id="POM66203.1"/>
    </source>
</evidence>
<dbReference type="EMBL" id="NCKW01009702">
    <property type="protein sequence ID" value="POM66203.1"/>
    <property type="molecule type" value="Genomic_DNA"/>
</dbReference>
<evidence type="ECO:0000313" key="4">
    <source>
        <dbReference type="Proteomes" id="UP000237271"/>
    </source>
</evidence>
<organism evidence="3 4">
    <name type="scientific">Phytophthora palmivora</name>
    <dbReference type="NCBI Taxonomy" id="4796"/>
    <lineage>
        <taxon>Eukaryota</taxon>
        <taxon>Sar</taxon>
        <taxon>Stramenopiles</taxon>
        <taxon>Oomycota</taxon>
        <taxon>Peronosporomycetes</taxon>
        <taxon>Peronosporales</taxon>
        <taxon>Peronosporaceae</taxon>
        <taxon>Phytophthora</taxon>
    </lineage>
</organism>
<gene>
    <name evidence="3" type="ORF">PHPALM_17977</name>
</gene>
<dbReference type="AlphaFoldDB" id="A0A2P4XKX3"/>
<dbReference type="Proteomes" id="UP000237271">
    <property type="component" value="Unassembled WGS sequence"/>
</dbReference>
<feature type="region of interest" description="Disordered" evidence="2">
    <location>
        <begin position="206"/>
        <end position="275"/>
    </location>
</feature>
<accession>A0A2P4XKX3</accession>
<name>A0A2P4XKX3_9STRA</name>
<keyword evidence="1" id="KW-0175">Coiled coil</keyword>
<comment type="caution">
    <text evidence="3">The sequence shown here is derived from an EMBL/GenBank/DDBJ whole genome shotgun (WGS) entry which is preliminary data.</text>
</comment>
<sequence length="529" mass="59541">MAQNAGPTGSVPLFTPVLPPKIESTSHESLVRWRKERREYEAKLRARCRVAGENFEAVAESVMDPFNPHLMETFCELQLDITMGDVTDDLLTAEIENIISSVKNDSLPDIKELYWRELKLDMAESDVKARYIDYFTLFNKITMANGLVGCFSQTDGAHEKYKRLLASLQPIALKKERVRFADKGAATNPKLLFDLIVAQATEHERQYQRLKSQKTKQTSREGNSTKLAKVKHQSKPWNSKSPRGTDVIDSKTKAKVELKPVPKPSTTSRPPPGPCPKCKSMHWLRECQVATEEEKNELLQKMRNARDARKVKRARVKCLGELLPTAEQRVTLNGVLELPYCPDSGSDYTVIGQSRWQQLLMVDPSVKMEKLDVPVHTQTFGATWVTAEWKAQLQVLIHTVVGPVEPMGLVDVLTVNADDDEFIVGNDLLVTLGIDVDRQFEQLAGHGDEDTSGDPIELEADDMPVNLNEHQSSDDGIFAAVEQLIDRTVANGFPLDRIDQLRTIVHAYDVWRLELRADPPANVSPLEIR</sequence>
<protein>
    <submittedName>
        <fullName evidence="3">Uncharacterized protein</fullName>
    </submittedName>
</protein>
<dbReference type="OrthoDB" id="109581at2759"/>
<reference evidence="3 4" key="1">
    <citation type="journal article" date="2017" name="Genome Biol. Evol.">
        <title>Phytophthora megakarya and P. palmivora, closely related causal agents of cacao black pod rot, underwent increases in genome sizes and gene numbers by different mechanisms.</title>
        <authorList>
            <person name="Ali S.S."/>
            <person name="Shao J."/>
            <person name="Lary D.J."/>
            <person name="Kronmiller B."/>
            <person name="Shen D."/>
            <person name="Strem M.D."/>
            <person name="Amoako-Attah I."/>
            <person name="Akrofi A.Y."/>
            <person name="Begoude B.A."/>
            <person name="Ten Hoopen G.M."/>
            <person name="Coulibaly K."/>
            <person name="Kebe B.I."/>
            <person name="Melnick R.L."/>
            <person name="Guiltinan M.J."/>
            <person name="Tyler B.M."/>
            <person name="Meinhardt L.W."/>
            <person name="Bailey B.A."/>
        </authorList>
    </citation>
    <scope>NUCLEOTIDE SEQUENCE [LARGE SCALE GENOMIC DNA]</scope>
    <source>
        <strain evidence="4">sbr112.9</strain>
    </source>
</reference>